<accession>A0A1F7F6L5</accession>
<proteinExistence type="predicted"/>
<organism evidence="2 3">
    <name type="scientific">Candidatus Raymondbacteria bacterium RIFOXYD12_FULL_49_13</name>
    <dbReference type="NCBI Taxonomy" id="1817890"/>
    <lineage>
        <taxon>Bacteria</taxon>
        <taxon>Raymondiibacteriota</taxon>
    </lineage>
</organism>
<comment type="caution">
    <text evidence="2">The sequence shown here is derived from an EMBL/GenBank/DDBJ whole genome shotgun (WGS) entry which is preliminary data.</text>
</comment>
<dbReference type="InterPro" id="IPR026444">
    <property type="entry name" value="Secre_tail"/>
</dbReference>
<dbReference type="EMBL" id="MFYX01000110">
    <property type="protein sequence ID" value="OGK02208.1"/>
    <property type="molecule type" value="Genomic_DNA"/>
</dbReference>
<evidence type="ECO:0000313" key="2">
    <source>
        <dbReference type="EMBL" id="OGK02208.1"/>
    </source>
</evidence>
<evidence type="ECO:0000256" key="1">
    <source>
        <dbReference type="SAM" id="SignalP"/>
    </source>
</evidence>
<dbReference type="AlphaFoldDB" id="A0A1F7F6L5"/>
<dbReference type="Proteomes" id="UP000179243">
    <property type="component" value="Unassembled WGS sequence"/>
</dbReference>
<dbReference type="InterPro" id="IPR013783">
    <property type="entry name" value="Ig-like_fold"/>
</dbReference>
<gene>
    <name evidence="2" type="ORF">A2519_16135</name>
</gene>
<keyword evidence="1" id="KW-0732">Signal</keyword>
<dbReference type="Gene3D" id="2.60.40.10">
    <property type="entry name" value="Immunoglobulins"/>
    <property type="match status" value="3"/>
</dbReference>
<name>A0A1F7F6L5_UNCRA</name>
<feature type="chain" id="PRO_5009528433" evidence="1">
    <location>
        <begin position="23"/>
        <end position="598"/>
    </location>
</feature>
<reference evidence="2 3" key="1">
    <citation type="journal article" date="2016" name="Nat. Commun.">
        <title>Thousands of microbial genomes shed light on interconnected biogeochemical processes in an aquifer system.</title>
        <authorList>
            <person name="Anantharaman K."/>
            <person name="Brown C.T."/>
            <person name="Hug L.A."/>
            <person name="Sharon I."/>
            <person name="Castelle C.J."/>
            <person name="Probst A.J."/>
            <person name="Thomas B.C."/>
            <person name="Singh A."/>
            <person name="Wilkins M.J."/>
            <person name="Karaoz U."/>
            <person name="Brodie E.L."/>
            <person name="Williams K.H."/>
            <person name="Hubbard S.S."/>
            <person name="Banfield J.F."/>
        </authorList>
    </citation>
    <scope>NUCLEOTIDE SEQUENCE [LARGE SCALE GENOMIC DNA]</scope>
</reference>
<evidence type="ECO:0000313" key="3">
    <source>
        <dbReference type="Proteomes" id="UP000179243"/>
    </source>
</evidence>
<sequence>MNNPILCITIFCLLAGASRIHAEDSLVASWNFNENTGDTVRDGSGNGNHGKICGATWVSGFSGGSALNFDGVDDSVLVRDLGVDSNEPRTAMLWFKTAVDENSQLLWASLINIGGDGAARRAWVIDVRNEDGSCTGYPSRRITGHYFQSSTCSERTLTSIGIDGWHHVALTNSGTFQVLYLDGDSIGKSIITSLNTAPGPTKIGARPGLGGYFNGIIDEVRIYNRCLTTEEIRTQFNAYQGTAPEIIAIQTPTLEQKPLFQWYAVPGALTYTIQIDISQAFGSPLTTISTSDTFFQQLVNLPIDTIYWHVKSDQSMLYSATSSFVIQDSTIPILVPYTPNPTQVRRPVLRWHAVAEAASYQVLVDTDSVFSSPEVSISVADTLFQPLSNLPSGMIYWKVKSDLNAAFSGTGSFYITPDTIPFLYAFNGSETLERRPLFRWGLVTRAIQYRIQIDTSRIFLSPGVSLDVSDTTFTPLSNLNYTQYFWRVSCDLNTAAYSPVDSVAVVLSSGREKNVKLVTDGMTVSPNPFNPSATIRFRNQNRNAAIRIFSVNGIVVYAQQGVREGLVTWNATGQPSGVYIVEVFAEGRAISSRICLMK</sequence>
<dbReference type="SUPFAM" id="SSF49899">
    <property type="entry name" value="Concanavalin A-like lectins/glucanases"/>
    <property type="match status" value="1"/>
</dbReference>
<protein>
    <submittedName>
        <fullName evidence="2">Uncharacterized protein</fullName>
    </submittedName>
</protein>
<dbReference type="NCBIfam" id="TIGR04183">
    <property type="entry name" value="Por_Secre_tail"/>
    <property type="match status" value="1"/>
</dbReference>
<dbReference type="Pfam" id="PF13385">
    <property type="entry name" value="Laminin_G_3"/>
    <property type="match status" value="1"/>
</dbReference>
<feature type="signal peptide" evidence="1">
    <location>
        <begin position="1"/>
        <end position="22"/>
    </location>
</feature>
<dbReference type="Gene3D" id="2.60.120.200">
    <property type="match status" value="1"/>
</dbReference>
<dbReference type="InterPro" id="IPR013320">
    <property type="entry name" value="ConA-like_dom_sf"/>
</dbReference>